<dbReference type="SUPFAM" id="SSF81301">
    <property type="entry name" value="Nucleotidyltransferase"/>
    <property type="match status" value="1"/>
</dbReference>
<name>A0A1I3GGF3_9RHOB</name>
<dbReference type="InterPro" id="IPR043519">
    <property type="entry name" value="NT_sf"/>
</dbReference>
<protein>
    <submittedName>
        <fullName evidence="1">GrpB domain, predicted nucleotidyltransferase, UPF0157 family</fullName>
    </submittedName>
</protein>
<reference evidence="1 2" key="1">
    <citation type="submission" date="2016-10" db="EMBL/GenBank/DDBJ databases">
        <authorList>
            <person name="de Groot N.N."/>
        </authorList>
    </citation>
    <scope>NUCLEOTIDE SEQUENCE [LARGE SCALE GENOMIC DNA]</scope>
    <source>
        <strain evidence="1 2">DSM 19073</strain>
    </source>
</reference>
<dbReference type="EMBL" id="FORA01000001">
    <property type="protein sequence ID" value="SFI22517.1"/>
    <property type="molecule type" value="Genomic_DNA"/>
</dbReference>
<dbReference type="AlphaFoldDB" id="A0A1I3GGF3"/>
<evidence type="ECO:0000313" key="2">
    <source>
        <dbReference type="Proteomes" id="UP000199110"/>
    </source>
</evidence>
<dbReference type="GO" id="GO:0016740">
    <property type="term" value="F:transferase activity"/>
    <property type="evidence" value="ECO:0007669"/>
    <property type="project" value="UniProtKB-KW"/>
</dbReference>
<dbReference type="STRING" id="390807.SAMN04488095_0186"/>
<gene>
    <name evidence="1" type="ORF">SAMN04488095_0186</name>
</gene>
<dbReference type="PANTHER" id="PTHR34822">
    <property type="entry name" value="GRPB DOMAIN PROTEIN (AFU_ORTHOLOGUE AFUA_1G01530)"/>
    <property type="match status" value="1"/>
</dbReference>
<dbReference type="Gene3D" id="3.30.460.10">
    <property type="entry name" value="Beta Polymerase, domain 2"/>
    <property type="match status" value="1"/>
</dbReference>
<organism evidence="1 2">
    <name type="scientific">Jannaschia pohangensis</name>
    <dbReference type="NCBI Taxonomy" id="390807"/>
    <lineage>
        <taxon>Bacteria</taxon>
        <taxon>Pseudomonadati</taxon>
        <taxon>Pseudomonadota</taxon>
        <taxon>Alphaproteobacteria</taxon>
        <taxon>Rhodobacterales</taxon>
        <taxon>Roseobacteraceae</taxon>
        <taxon>Jannaschia</taxon>
    </lineage>
</organism>
<dbReference type="Pfam" id="PF04229">
    <property type="entry name" value="GrpB"/>
    <property type="match status" value="1"/>
</dbReference>
<dbReference type="PANTHER" id="PTHR34822:SF1">
    <property type="entry name" value="GRPB FAMILY PROTEIN"/>
    <property type="match status" value="1"/>
</dbReference>
<dbReference type="InterPro" id="IPR007344">
    <property type="entry name" value="GrpB/CoaE"/>
</dbReference>
<keyword evidence="1" id="KW-0808">Transferase</keyword>
<accession>A0A1I3GGF3</accession>
<proteinExistence type="predicted"/>
<dbReference type="OrthoDB" id="9799092at2"/>
<evidence type="ECO:0000313" key="1">
    <source>
        <dbReference type="EMBL" id="SFI22517.1"/>
    </source>
</evidence>
<dbReference type="Proteomes" id="UP000199110">
    <property type="component" value="Unassembled WGS sequence"/>
</dbReference>
<sequence length="175" mass="18963">MSEALGLRQGTLDLVPHDPFWAALFAAEVAAIRAVLPPGRVAIDHIGSTAVPGLAAKPILDIGMLASPIQQEAIAAALVGIGYIDRGERSGRLFIRLRDGDIRTHNLHLYAPNDPAFARQIAFRDMLRADAGLRDAYADLKRQIIRDTDGRRAGYAEAKGPFIEAALSLRSRDDD</sequence>
<dbReference type="RefSeq" id="WP_092776078.1">
    <property type="nucleotide sequence ID" value="NZ_FORA01000001.1"/>
</dbReference>
<keyword evidence="2" id="KW-1185">Reference proteome</keyword>